<dbReference type="EMBL" id="JBEPMB010000018">
    <property type="protein sequence ID" value="MET3616314.1"/>
    <property type="molecule type" value="Genomic_DNA"/>
</dbReference>
<gene>
    <name evidence="1" type="ORF">ABID16_004663</name>
</gene>
<dbReference type="Proteomes" id="UP001549047">
    <property type="component" value="Unassembled WGS sequence"/>
</dbReference>
<reference evidence="1 2" key="1">
    <citation type="submission" date="2024-06" db="EMBL/GenBank/DDBJ databases">
        <title>Genomic Encyclopedia of Type Strains, Phase IV (KMG-IV): sequencing the most valuable type-strain genomes for metagenomic binning, comparative biology and taxonomic classification.</title>
        <authorList>
            <person name="Goeker M."/>
        </authorList>
    </citation>
    <scope>NUCLEOTIDE SEQUENCE [LARGE SCALE GENOMIC DNA]</scope>
    <source>
        <strain evidence="1 2">DSM 29780</strain>
    </source>
</reference>
<sequence length="94" mass="10667">MILSRAVFRRRHFLSSIRTSPTTKTRAKAAFSTGRILSSKMALPFFADNFPYIADDKPFFTDDKPYIADDRPYIADMPSPQALESHDKKGCFCA</sequence>
<accession>A0ABV2J954</accession>
<protein>
    <submittedName>
        <fullName evidence="1">Uncharacterized protein</fullName>
    </submittedName>
</protein>
<keyword evidence="2" id="KW-1185">Reference proteome</keyword>
<proteinExistence type="predicted"/>
<name>A0ABV2J954_9HYPH</name>
<evidence type="ECO:0000313" key="2">
    <source>
        <dbReference type="Proteomes" id="UP001549047"/>
    </source>
</evidence>
<comment type="caution">
    <text evidence="1">The sequence shown here is derived from an EMBL/GenBank/DDBJ whole genome shotgun (WGS) entry which is preliminary data.</text>
</comment>
<dbReference type="RefSeq" id="WP_354558763.1">
    <property type="nucleotide sequence ID" value="NZ_JBEPMB010000018.1"/>
</dbReference>
<organism evidence="1 2">
    <name type="scientific">Rhizobium aquaticum</name>
    <dbReference type="NCBI Taxonomy" id="1549636"/>
    <lineage>
        <taxon>Bacteria</taxon>
        <taxon>Pseudomonadati</taxon>
        <taxon>Pseudomonadota</taxon>
        <taxon>Alphaproteobacteria</taxon>
        <taxon>Hyphomicrobiales</taxon>
        <taxon>Rhizobiaceae</taxon>
        <taxon>Rhizobium/Agrobacterium group</taxon>
        <taxon>Rhizobium</taxon>
    </lineage>
</organism>
<evidence type="ECO:0000313" key="1">
    <source>
        <dbReference type="EMBL" id="MET3616314.1"/>
    </source>
</evidence>